<dbReference type="EMBL" id="QRBF01000005">
    <property type="protein sequence ID" value="RDS82544.1"/>
    <property type="molecule type" value="Genomic_DNA"/>
</dbReference>
<dbReference type="CDD" id="cd02908">
    <property type="entry name" value="Macro_OAADPr_deacetylase"/>
    <property type="match status" value="1"/>
</dbReference>
<sequence length="173" mass="18009">MPVSVIQVDITRLALDAIVNAANPGLLGGGGVDGAIHRVAGPGLLAACRALPEVAPGVRCPTGEARLTPGFALPARYVIHTVGPIWHGGHDGEAELLARCYRSCVALAVEHDVRSMAFPAISCGVYGYPPEQAASVAVATLRDALSAHPELDVQLCCFDSRMAAIWQHALNQA</sequence>
<dbReference type="OrthoDB" id="6194521at2"/>
<evidence type="ECO:0000313" key="3">
    <source>
        <dbReference type="Proteomes" id="UP000255334"/>
    </source>
</evidence>
<dbReference type="PROSITE" id="PS51154">
    <property type="entry name" value="MACRO"/>
    <property type="match status" value="1"/>
</dbReference>
<organism evidence="2 3">
    <name type="scientific">Dyella psychrodurans</name>
    <dbReference type="NCBI Taxonomy" id="1927960"/>
    <lineage>
        <taxon>Bacteria</taxon>
        <taxon>Pseudomonadati</taxon>
        <taxon>Pseudomonadota</taxon>
        <taxon>Gammaproteobacteria</taxon>
        <taxon>Lysobacterales</taxon>
        <taxon>Rhodanobacteraceae</taxon>
        <taxon>Dyella</taxon>
    </lineage>
</organism>
<name>A0A370X2B1_9GAMM</name>
<accession>A0A370X2B1</accession>
<dbReference type="PANTHER" id="PTHR11106">
    <property type="entry name" value="GANGLIOSIDE INDUCED DIFFERENTIATION ASSOCIATED PROTEIN 2-RELATED"/>
    <property type="match status" value="1"/>
</dbReference>
<dbReference type="Gene3D" id="3.40.220.10">
    <property type="entry name" value="Leucine Aminopeptidase, subunit E, domain 1"/>
    <property type="match status" value="1"/>
</dbReference>
<proteinExistence type="predicted"/>
<evidence type="ECO:0000259" key="1">
    <source>
        <dbReference type="PROSITE" id="PS51154"/>
    </source>
</evidence>
<protein>
    <submittedName>
        <fullName evidence="2">O-acetyl-ADP-ribose deacetylase</fullName>
    </submittedName>
</protein>
<dbReference type="AlphaFoldDB" id="A0A370X2B1"/>
<dbReference type="SMART" id="SM00506">
    <property type="entry name" value="A1pp"/>
    <property type="match status" value="1"/>
</dbReference>
<dbReference type="Proteomes" id="UP000255334">
    <property type="component" value="Unassembled WGS sequence"/>
</dbReference>
<comment type="caution">
    <text evidence="2">The sequence shown here is derived from an EMBL/GenBank/DDBJ whole genome shotgun (WGS) entry which is preliminary data.</text>
</comment>
<reference evidence="2 3" key="1">
    <citation type="submission" date="2018-07" db="EMBL/GenBank/DDBJ databases">
        <title>Dyella monticola sp. nov. and Dyella psychrodurans sp. nov. isolated from monsoon evergreen broad-leaved forest soil of Dinghu Mountain, China.</title>
        <authorList>
            <person name="Gao Z."/>
            <person name="Qiu L."/>
        </authorList>
    </citation>
    <scope>NUCLEOTIDE SEQUENCE [LARGE SCALE GENOMIC DNA]</scope>
    <source>
        <strain evidence="2 3">4MSK11</strain>
    </source>
</reference>
<dbReference type="InterPro" id="IPR043472">
    <property type="entry name" value="Macro_dom-like"/>
</dbReference>
<evidence type="ECO:0000313" key="2">
    <source>
        <dbReference type="EMBL" id="RDS82544.1"/>
    </source>
</evidence>
<dbReference type="GO" id="GO:0061463">
    <property type="term" value="F:O-acetyl-ADP-ribose deacetylase activity"/>
    <property type="evidence" value="ECO:0007669"/>
    <property type="project" value="TreeGrafter"/>
</dbReference>
<dbReference type="RefSeq" id="WP_115478720.1">
    <property type="nucleotide sequence ID" value="NZ_QRBF01000005.1"/>
</dbReference>
<dbReference type="NCBIfam" id="NF001664">
    <property type="entry name" value="PRK00431.1-6"/>
    <property type="match status" value="1"/>
</dbReference>
<dbReference type="PANTHER" id="PTHR11106:SF27">
    <property type="entry name" value="MACRO DOMAIN-CONTAINING PROTEIN"/>
    <property type="match status" value="1"/>
</dbReference>
<dbReference type="SUPFAM" id="SSF52949">
    <property type="entry name" value="Macro domain-like"/>
    <property type="match status" value="1"/>
</dbReference>
<dbReference type="Pfam" id="PF01661">
    <property type="entry name" value="Macro"/>
    <property type="match status" value="1"/>
</dbReference>
<keyword evidence="3" id="KW-1185">Reference proteome</keyword>
<dbReference type="InterPro" id="IPR002589">
    <property type="entry name" value="Macro_dom"/>
</dbReference>
<feature type="domain" description="Macro" evidence="1">
    <location>
        <begin position="1"/>
        <end position="173"/>
    </location>
</feature>
<gene>
    <name evidence="2" type="ORF">DWU99_14160</name>
</gene>